<evidence type="ECO:0000256" key="2">
    <source>
        <dbReference type="ARBA" id="ARBA00022630"/>
    </source>
</evidence>
<dbReference type="InterPro" id="IPR002938">
    <property type="entry name" value="FAD-bd"/>
</dbReference>
<evidence type="ECO:0000256" key="1">
    <source>
        <dbReference type="ARBA" id="ARBA00007992"/>
    </source>
</evidence>
<dbReference type="STRING" id="602072.A0A1R3RPC8"/>
<dbReference type="AlphaFoldDB" id="A0A1R3RPC8"/>
<gene>
    <name evidence="7" type="ORF">ASPCADRAFT_206523</name>
</gene>
<sequence>MAESNGHFRVVIVGGGIAGLTLALAFERLGINYALLEARETLEPEYGAGAGVGLQPNGLRILDQLGLLEEIEKHTLPLETWMSLDASGRLLATSRTMSMYRSSLGYSIIFVERRKLLQILSSRLKNRGSIRTSACVESIEESDEHVIVRTSDGLSITADVVVGADGVRSRVRSFIDRMVHNDVDDYMSVKLAAVYGMSSPTKGIDPGDRFTVYREKANIVGFAGKDGVVFWFVFERLDHSYPLSMCPRYTATDAETLCQTVTDVQITPSVRFADLYTNRIVATKMAAEEGVARTWHTRRTVIVGDAAHKMTPAGGMGANQAIESVAILVNEIMKAENASSSNRRPSRESVHSALTRYAEQRIRESAPAVERSRTICEALFCNEGPAIPKLRQAFSLSDEELLSRVLAEFSRAPILENLALSPRGIQYEEMATSVKERTMEIAMATQQNGQL</sequence>
<dbReference type="Pfam" id="PF01494">
    <property type="entry name" value="FAD_binding_3"/>
    <property type="match status" value="1"/>
</dbReference>
<keyword evidence="4" id="KW-0560">Oxidoreductase</keyword>
<keyword evidence="2" id="KW-0285">Flavoprotein</keyword>
<dbReference type="PANTHER" id="PTHR47356:SF2">
    <property type="entry name" value="FAD-BINDING DOMAIN-CONTAINING PROTEIN-RELATED"/>
    <property type="match status" value="1"/>
</dbReference>
<organism evidence="7 8">
    <name type="scientific">Aspergillus carbonarius (strain ITEM 5010)</name>
    <dbReference type="NCBI Taxonomy" id="602072"/>
    <lineage>
        <taxon>Eukaryota</taxon>
        <taxon>Fungi</taxon>
        <taxon>Dikarya</taxon>
        <taxon>Ascomycota</taxon>
        <taxon>Pezizomycotina</taxon>
        <taxon>Eurotiomycetes</taxon>
        <taxon>Eurotiomycetidae</taxon>
        <taxon>Eurotiales</taxon>
        <taxon>Aspergillaceae</taxon>
        <taxon>Aspergillus</taxon>
        <taxon>Aspergillus subgen. Circumdati</taxon>
    </lineage>
</organism>
<keyword evidence="5" id="KW-1133">Transmembrane helix</keyword>
<dbReference type="InterPro" id="IPR050562">
    <property type="entry name" value="FAD_mOase_fung"/>
</dbReference>
<comment type="similarity">
    <text evidence="1">Belongs to the paxM FAD-dependent monooxygenase family.</text>
</comment>
<keyword evidence="8" id="KW-1185">Reference proteome</keyword>
<dbReference type="EMBL" id="KV907498">
    <property type="protein sequence ID" value="OOF96334.1"/>
    <property type="molecule type" value="Genomic_DNA"/>
</dbReference>
<keyword evidence="5" id="KW-0472">Membrane</keyword>
<dbReference type="OrthoDB" id="10029326at2759"/>
<dbReference type="PRINTS" id="PR00420">
    <property type="entry name" value="RNGMNOXGNASE"/>
</dbReference>
<dbReference type="Proteomes" id="UP000188318">
    <property type="component" value="Unassembled WGS sequence"/>
</dbReference>
<reference evidence="8" key="1">
    <citation type="journal article" date="2017" name="Genome Biol.">
        <title>Comparative genomics reveals high biological diversity and specific adaptations in the industrially and medically important fungal genus Aspergillus.</title>
        <authorList>
            <person name="de Vries R.P."/>
            <person name="Riley R."/>
            <person name="Wiebenga A."/>
            <person name="Aguilar-Osorio G."/>
            <person name="Amillis S."/>
            <person name="Uchima C.A."/>
            <person name="Anderluh G."/>
            <person name="Asadollahi M."/>
            <person name="Askin M."/>
            <person name="Barry K."/>
            <person name="Battaglia E."/>
            <person name="Bayram O."/>
            <person name="Benocci T."/>
            <person name="Braus-Stromeyer S.A."/>
            <person name="Caldana C."/>
            <person name="Canovas D."/>
            <person name="Cerqueira G.C."/>
            <person name="Chen F."/>
            <person name="Chen W."/>
            <person name="Choi C."/>
            <person name="Clum A."/>
            <person name="Dos Santos R.A."/>
            <person name="Damasio A.R."/>
            <person name="Diallinas G."/>
            <person name="Emri T."/>
            <person name="Fekete E."/>
            <person name="Flipphi M."/>
            <person name="Freyberg S."/>
            <person name="Gallo A."/>
            <person name="Gournas C."/>
            <person name="Habgood R."/>
            <person name="Hainaut M."/>
            <person name="Harispe M.L."/>
            <person name="Henrissat B."/>
            <person name="Hilden K.S."/>
            <person name="Hope R."/>
            <person name="Hossain A."/>
            <person name="Karabika E."/>
            <person name="Karaffa L."/>
            <person name="Karanyi Z."/>
            <person name="Krasevec N."/>
            <person name="Kuo A."/>
            <person name="Kusch H."/>
            <person name="LaButti K."/>
            <person name="Lagendijk E.L."/>
            <person name="Lapidus A."/>
            <person name="Levasseur A."/>
            <person name="Lindquist E."/>
            <person name="Lipzen A."/>
            <person name="Logrieco A.F."/>
            <person name="MacCabe A."/>
            <person name="Maekelae M.R."/>
            <person name="Malavazi I."/>
            <person name="Melin P."/>
            <person name="Meyer V."/>
            <person name="Mielnichuk N."/>
            <person name="Miskei M."/>
            <person name="Molnar A.P."/>
            <person name="Mule G."/>
            <person name="Ngan C.Y."/>
            <person name="Orejas M."/>
            <person name="Orosz E."/>
            <person name="Ouedraogo J.P."/>
            <person name="Overkamp K.M."/>
            <person name="Park H.-S."/>
            <person name="Perrone G."/>
            <person name="Piumi F."/>
            <person name="Punt P.J."/>
            <person name="Ram A.F."/>
            <person name="Ramon A."/>
            <person name="Rauscher S."/>
            <person name="Record E."/>
            <person name="Riano-Pachon D.M."/>
            <person name="Robert V."/>
            <person name="Roehrig J."/>
            <person name="Ruller R."/>
            <person name="Salamov A."/>
            <person name="Salih N.S."/>
            <person name="Samson R.A."/>
            <person name="Sandor E."/>
            <person name="Sanguinetti M."/>
            <person name="Schuetze T."/>
            <person name="Sepcic K."/>
            <person name="Shelest E."/>
            <person name="Sherlock G."/>
            <person name="Sophianopoulou V."/>
            <person name="Squina F.M."/>
            <person name="Sun H."/>
            <person name="Susca A."/>
            <person name="Todd R.B."/>
            <person name="Tsang A."/>
            <person name="Unkles S.E."/>
            <person name="van de Wiele N."/>
            <person name="van Rossen-Uffink D."/>
            <person name="Oliveira J.V."/>
            <person name="Vesth T.C."/>
            <person name="Visser J."/>
            <person name="Yu J.-H."/>
            <person name="Zhou M."/>
            <person name="Andersen M.R."/>
            <person name="Archer D.B."/>
            <person name="Baker S.E."/>
            <person name="Benoit I."/>
            <person name="Brakhage A.A."/>
            <person name="Braus G.H."/>
            <person name="Fischer R."/>
            <person name="Frisvad J.C."/>
            <person name="Goldman G.H."/>
            <person name="Houbraken J."/>
            <person name="Oakley B."/>
            <person name="Pocsi I."/>
            <person name="Scazzocchio C."/>
            <person name="Seiboth B."/>
            <person name="vanKuyk P.A."/>
            <person name="Wortman J."/>
            <person name="Dyer P.S."/>
            <person name="Grigoriev I.V."/>
        </authorList>
    </citation>
    <scope>NUCLEOTIDE SEQUENCE [LARGE SCALE GENOMIC DNA]</scope>
    <source>
        <strain evidence="8">ITEM 5010</strain>
    </source>
</reference>
<keyword evidence="5" id="KW-0812">Transmembrane</keyword>
<feature type="transmembrane region" description="Helical" evidence="5">
    <location>
        <begin position="6"/>
        <end position="26"/>
    </location>
</feature>
<dbReference type="PANTHER" id="PTHR47356">
    <property type="entry name" value="FAD-DEPENDENT MONOOXYGENASE ASQG-RELATED"/>
    <property type="match status" value="1"/>
</dbReference>
<feature type="domain" description="FAD-binding" evidence="6">
    <location>
        <begin position="9"/>
        <end position="337"/>
    </location>
</feature>
<dbReference type="GO" id="GO:0071949">
    <property type="term" value="F:FAD binding"/>
    <property type="evidence" value="ECO:0007669"/>
    <property type="project" value="InterPro"/>
</dbReference>
<keyword evidence="3" id="KW-0274">FAD</keyword>
<evidence type="ECO:0000256" key="5">
    <source>
        <dbReference type="SAM" id="Phobius"/>
    </source>
</evidence>
<dbReference type="GO" id="GO:0004497">
    <property type="term" value="F:monooxygenase activity"/>
    <property type="evidence" value="ECO:0007669"/>
    <property type="project" value="InterPro"/>
</dbReference>
<proteinExistence type="inferred from homology"/>
<accession>A0A1R3RPC8</accession>
<dbReference type="OMA" id="VFWFVFE"/>
<evidence type="ECO:0000256" key="4">
    <source>
        <dbReference type="ARBA" id="ARBA00023002"/>
    </source>
</evidence>
<evidence type="ECO:0000313" key="8">
    <source>
        <dbReference type="Proteomes" id="UP000188318"/>
    </source>
</evidence>
<name>A0A1R3RPC8_ASPC5</name>
<evidence type="ECO:0000256" key="3">
    <source>
        <dbReference type="ARBA" id="ARBA00022827"/>
    </source>
</evidence>
<evidence type="ECO:0000313" key="7">
    <source>
        <dbReference type="EMBL" id="OOF96334.1"/>
    </source>
</evidence>
<dbReference type="InterPro" id="IPR036188">
    <property type="entry name" value="FAD/NAD-bd_sf"/>
</dbReference>
<dbReference type="Gene3D" id="3.50.50.60">
    <property type="entry name" value="FAD/NAD(P)-binding domain"/>
    <property type="match status" value="1"/>
</dbReference>
<protein>
    <recommendedName>
        <fullName evidence="6">FAD-binding domain-containing protein</fullName>
    </recommendedName>
</protein>
<dbReference type="VEuPathDB" id="FungiDB:ASPCADRAFT_206523"/>
<dbReference type="SUPFAM" id="SSF51905">
    <property type="entry name" value="FAD/NAD(P)-binding domain"/>
    <property type="match status" value="1"/>
</dbReference>
<evidence type="ECO:0000259" key="6">
    <source>
        <dbReference type="Pfam" id="PF01494"/>
    </source>
</evidence>